<dbReference type="Gene3D" id="3.10.10.10">
    <property type="entry name" value="HIV Type 1 Reverse Transcriptase, subunit A, domain 1"/>
    <property type="match status" value="1"/>
</dbReference>
<feature type="region of interest" description="Disordered" evidence="1">
    <location>
        <begin position="39"/>
        <end position="73"/>
    </location>
</feature>
<accession>A0AAD9R885</accession>
<feature type="non-terminal residue" evidence="2">
    <location>
        <position position="1"/>
    </location>
</feature>
<evidence type="ECO:0000313" key="2">
    <source>
        <dbReference type="EMBL" id="KAK2574824.1"/>
    </source>
</evidence>
<gene>
    <name evidence="2" type="ORF">KPH14_012966</name>
</gene>
<protein>
    <recommendedName>
        <fullName evidence="4">Reverse transcriptase domain-containing protein</fullName>
    </recommendedName>
</protein>
<evidence type="ECO:0000313" key="3">
    <source>
        <dbReference type="Proteomes" id="UP001258017"/>
    </source>
</evidence>
<organism evidence="2 3">
    <name type="scientific">Odynerus spinipes</name>
    <dbReference type="NCBI Taxonomy" id="1348599"/>
    <lineage>
        <taxon>Eukaryota</taxon>
        <taxon>Metazoa</taxon>
        <taxon>Ecdysozoa</taxon>
        <taxon>Arthropoda</taxon>
        <taxon>Hexapoda</taxon>
        <taxon>Insecta</taxon>
        <taxon>Pterygota</taxon>
        <taxon>Neoptera</taxon>
        <taxon>Endopterygota</taxon>
        <taxon>Hymenoptera</taxon>
        <taxon>Apocrita</taxon>
        <taxon>Aculeata</taxon>
        <taxon>Vespoidea</taxon>
        <taxon>Vespidae</taxon>
        <taxon>Eumeninae</taxon>
        <taxon>Odynerus</taxon>
    </lineage>
</organism>
<keyword evidence="3" id="KW-1185">Reference proteome</keyword>
<dbReference type="GO" id="GO:0071897">
    <property type="term" value="P:DNA biosynthetic process"/>
    <property type="evidence" value="ECO:0007669"/>
    <property type="project" value="UniProtKB-ARBA"/>
</dbReference>
<dbReference type="SUPFAM" id="SSF56672">
    <property type="entry name" value="DNA/RNA polymerases"/>
    <property type="match status" value="1"/>
</dbReference>
<dbReference type="AlphaFoldDB" id="A0AAD9R885"/>
<evidence type="ECO:0000256" key="1">
    <source>
        <dbReference type="SAM" id="MobiDB-lite"/>
    </source>
</evidence>
<name>A0AAD9R885_9HYME</name>
<feature type="compositionally biased region" description="Polar residues" evidence="1">
    <location>
        <begin position="39"/>
        <end position="49"/>
    </location>
</feature>
<proteinExistence type="predicted"/>
<dbReference type="EMBL" id="JAIFRP010004750">
    <property type="protein sequence ID" value="KAK2574824.1"/>
    <property type="molecule type" value="Genomic_DNA"/>
</dbReference>
<dbReference type="InterPro" id="IPR043128">
    <property type="entry name" value="Rev_trsase/Diguanyl_cyclase"/>
</dbReference>
<reference evidence="2" key="1">
    <citation type="submission" date="2021-08" db="EMBL/GenBank/DDBJ databases">
        <authorList>
            <person name="Misof B."/>
            <person name="Oliver O."/>
            <person name="Podsiadlowski L."/>
            <person name="Donath A."/>
            <person name="Peters R."/>
            <person name="Mayer C."/>
            <person name="Rust J."/>
            <person name="Gunkel S."/>
            <person name="Lesny P."/>
            <person name="Martin S."/>
            <person name="Oeyen J.P."/>
            <person name="Petersen M."/>
            <person name="Panagiotis P."/>
            <person name="Wilbrandt J."/>
            <person name="Tanja T."/>
        </authorList>
    </citation>
    <scope>NUCLEOTIDE SEQUENCE</scope>
    <source>
        <strain evidence="2">GBR_01_08_01A</strain>
        <tissue evidence="2">Thorax + abdomen</tissue>
    </source>
</reference>
<reference evidence="2" key="2">
    <citation type="journal article" date="2023" name="Commun. Biol.">
        <title>Intrasexual cuticular hydrocarbon dimorphism in a wasp sheds light on hydrocarbon biosynthesis genes in Hymenoptera.</title>
        <authorList>
            <person name="Moris V.C."/>
            <person name="Podsiadlowski L."/>
            <person name="Martin S."/>
            <person name="Oeyen J.P."/>
            <person name="Donath A."/>
            <person name="Petersen M."/>
            <person name="Wilbrandt J."/>
            <person name="Misof B."/>
            <person name="Liedtke D."/>
            <person name="Thamm M."/>
            <person name="Scheiner R."/>
            <person name="Schmitt T."/>
            <person name="Niehuis O."/>
        </authorList>
    </citation>
    <scope>NUCLEOTIDE SEQUENCE</scope>
    <source>
        <strain evidence="2">GBR_01_08_01A</strain>
    </source>
</reference>
<dbReference type="Proteomes" id="UP001258017">
    <property type="component" value="Unassembled WGS sequence"/>
</dbReference>
<evidence type="ECO:0008006" key="4">
    <source>
        <dbReference type="Google" id="ProtNLM"/>
    </source>
</evidence>
<dbReference type="InterPro" id="IPR043502">
    <property type="entry name" value="DNA/RNA_pol_sf"/>
</dbReference>
<comment type="caution">
    <text evidence="2">The sequence shown here is derived from an EMBL/GenBank/DDBJ whole genome shotgun (WGS) entry which is preliminary data.</text>
</comment>
<sequence length="138" mass="15812">MATSTYKHKENNSCSSCAQLAEEVKELRHMFTEFLKSSWTKDSNNNGHYQNQTRRPRSRSTTPNRSGSAVSVLSKKYIQSNTQATDCKLYAANNTVIKTYGKKYMEIDFDLAKAYHQIPMTEEDIPKTAIITPRLQDH</sequence>
<dbReference type="Gene3D" id="3.30.70.270">
    <property type="match status" value="1"/>
</dbReference>